<dbReference type="InterPro" id="IPR046956">
    <property type="entry name" value="RLP23-like"/>
</dbReference>
<gene>
    <name evidence="10" type="ORF">KI387_037395</name>
</gene>
<keyword evidence="2" id="KW-0433">Leucine-rich repeat</keyword>
<evidence type="ECO:0000256" key="5">
    <source>
        <dbReference type="ARBA" id="ARBA00022737"/>
    </source>
</evidence>
<proteinExistence type="predicted"/>
<dbReference type="SUPFAM" id="SSF52058">
    <property type="entry name" value="L domain-like"/>
    <property type="match status" value="1"/>
</dbReference>
<evidence type="ECO:0000256" key="1">
    <source>
        <dbReference type="ARBA" id="ARBA00004479"/>
    </source>
</evidence>
<evidence type="ECO:0000313" key="11">
    <source>
        <dbReference type="Proteomes" id="UP000824469"/>
    </source>
</evidence>
<feature type="non-terminal residue" evidence="10">
    <location>
        <position position="1"/>
    </location>
</feature>
<reference evidence="10 11" key="1">
    <citation type="journal article" date="2021" name="Nat. Plants">
        <title>The Taxus genome provides insights into paclitaxel biosynthesis.</title>
        <authorList>
            <person name="Xiong X."/>
            <person name="Gou J."/>
            <person name="Liao Q."/>
            <person name="Li Y."/>
            <person name="Zhou Q."/>
            <person name="Bi G."/>
            <person name="Li C."/>
            <person name="Du R."/>
            <person name="Wang X."/>
            <person name="Sun T."/>
            <person name="Guo L."/>
            <person name="Liang H."/>
            <person name="Lu P."/>
            <person name="Wu Y."/>
            <person name="Zhang Z."/>
            <person name="Ro D.K."/>
            <person name="Shang Y."/>
            <person name="Huang S."/>
            <person name="Yan J."/>
        </authorList>
    </citation>
    <scope>NUCLEOTIDE SEQUENCE [LARGE SCALE GENOMIC DNA]</scope>
    <source>
        <strain evidence="10">Ta-2019</strain>
    </source>
</reference>
<evidence type="ECO:0000313" key="10">
    <source>
        <dbReference type="EMBL" id="KAH9309484.1"/>
    </source>
</evidence>
<sequence length="175" mass="19802">FKGGLHDPFGRLGTWNNSTDCCTWKGIKCDNGTHRVIRLDLRNPRGYNPASALRNLADEDFSLFYATGVLPSEINDGVLSPLFELQMLKYLDLSYNALIGVGVPRELHSLKNLQYLNLSNAGFVGEIPRELGNMSRLQQLDLSTDYYFSSSSISLRIEDIRMWNLRDLEELLLDG</sequence>
<dbReference type="Pfam" id="PF00560">
    <property type="entry name" value="LRR_1"/>
    <property type="match status" value="2"/>
</dbReference>
<keyword evidence="5" id="KW-0677">Repeat</keyword>
<keyword evidence="4" id="KW-0732">Signal</keyword>
<keyword evidence="3" id="KW-0812">Transmembrane</keyword>
<evidence type="ECO:0000256" key="3">
    <source>
        <dbReference type="ARBA" id="ARBA00022692"/>
    </source>
</evidence>
<organism evidence="10 11">
    <name type="scientific">Taxus chinensis</name>
    <name type="common">Chinese yew</name>
    <name type="synonym">Taxus wallichiana var. chinensis</name>
    <dbReference type="NCBI Taxonomy" id="29808"/>
    <lineage>
        <taxon>Eukaryota</taxon>
        <taxon>Viridiplantae</taxon>
        <taxon>Streptophyta</taxon>
        <taxon>Embryophyta</taxon>
        <taxon>Tracheophyta</taxon>
        <taxon>Spermatophyta</taxon>
        <taxon>Pinopsida</taxon>
        <taxon>Pinidae</taxon>
        <taxon>Conifers II</taxon>
        <taxon>Cupressales</taxon>
        <taxon>Taxaceae</taxon>
        <taxon>Taxus</taxon>
    </lineage>
</organism>
<dbReference type="PANTHER" id="PTHR48063:SF96">
    <property type="entry name" value="LEUCINE-RICH REPEAT-CONTAINING N-TERMINAL PLANT-TYPE DOMAIN-CONTAINING PROTEIN"/>
    <property type="match status" value="1"/>
</dbReference>
<evidence type="ECO:0000256" key="4">
    <source>
        <dbReference type="ARBA" id="ARBA00022729"/>
    </source>
</evidence>
<keyword evidence="8" id="KW-0325">Glycoprotein</keyword>
<protein>
    <recommendedName>
        <fullName evidence="9">Leucine-rich repeat-containing N-terminal plant-type domain-containing protein</fullName>
    </recommendedName>
</protein>
<keyword evidence="7" id="KW-0472">Membrane</keyword>
<evidence type="ECO:0000256" key="8">
    <source>
        <dbReference type="ARBA" id="ARBA00023180"/>
    </source>
</evidence>
<dbReference type="AlphaFoldDB" id="A0AA38KVB9"/>
<dbReference type="InterPro" id="IPR032675">
    <property type="entry name" value="LRR_dom_sf"/>
</dbReference>
<keyword evidence="6" id="KW-1133">Transmembrane helix</keyword>
<feature type="non-terminal residue" evidence="10">
    <location>
        <position position="175"/>
    </location>
</feature>
<dbReference type="GO" id="GO:0016020">
    <property type="term" value="C:membrane"/>
    <property type="evidence" value="ECO:0007669"/>
    <property type="project" value="UniProtKB-SubCell"/>
</dbReference>
<evidence type="ECO:0000256" key="7">
    <source>
        <dbReference type="ARBA" id="ARBA00023136"/>
    </source>
</evidence>
<feature type="domain" description="Leucine-rich repeat-containing N-terminal plant-type" evidence="9">
    <location>
        <begin position="1"/>
        <end position="30"/>
    </location>
</feature>
<comment type="caution">
    <text evidence="10">The sequence shown here is derived from an EMBL/GenBank/DDBJ whole genome shotgun (WGS) entry which is preliminary data.</text>
</comment>
<dbReference type="Pfam" id="PF08263">
    <property type="entry name" value="LRRNT_2"/>
    <property type="match status" value="1"/>
</dbReference>
<keyword evidence="11" id="KW-1185">Reference proteome</keyword>
<evidence type="ECO:0000259" key="9">
    <source>
        <dbReference type="Pfam" id="PF08263"/>
    </source>
</evidence>
<dbReference type="EMBL" id="JAHRHJ020000007">
    <property type="protein sequence ID" value="KAH9309484.1"/>
    <property type="molecule type" value="Genomic_DNA"/>
</dbReference>
<dbReference type="Proteomes" id="UP000824469">
    <property type="component" value="Unassembled WGS sequence"/>
</dbReference>
<dbReference type="PANTHER" id="PTHR48063">
    <property type="entry name" value="LRR RECEPTOR-LIKE KINASE"/>
    <property type="match status" value="1"/>
</dbReference>
<evidence type="ECO:0000256" key="2">
    <source>
        <dbReference type="ARBA" id="ARBA00022614"/>
    </source>
</evidence>
<dbReference type="Gene3D" id="3.80.10.10">
    <property type="entry name" value="Ribonuclease Inhibitor"/>
    <property type="match status" value="1"/>
</dbReference>
<dbReference type="InterPro" id="IPR001611">
    <property type="entry name" value="Leu-rich_rpt"/>
</dbReference>
<dbReference type="OMA" id="IEDIRMW"/>
<evidence type="ECO:0000256" key="6">
    <source>
        <dbReference type="ARBA" id="ARBA00022989"/>
    </source>
</evidence>
<name>A0AA38KVB9_TAXCH</name>
<dbReference type="InterPro" id="IPR013210">
    <property type="entry name" value="LRR_N_plant-typ"/>
</dbReference>
<accession>A0AA38KVB9</accession>
<comment type="subcellular location">
    <subcellularLocation>
        <location evidence="1">Membrane</location>
        <topology evidence="1">Single-pass type I membrane protein</topology>
    </subcellularLocation>
</comment>